<dbReference type="STRING" id="1045855.DSC_12585"/>
<gene>
    <name evidence="2" type="ordered locus">DSC_12585</name>
</gene>
<dbReference type="HOGENOM" id="CLU_074587_1_0_6"/>
<dbReference type="NCBIfam" id="TIGR02001">
    <property type="entry name" value="gcw_chp"/>
    <property type="match status" value="1"/>
</dbReference>
<accession>G7URG9</accession>
<organism evidence="2 3">
    <name type="scientific">Pseudoxanthomonas spadix (strain BD-a59)</name>
    <dbReference type="NCBI Taxonomy" id="1045855"/>
    <lineage>
        <taxon>Bacteria</taxon>
        <taxon>Pseudomonadati</taxon>
        <taxon>Pseudomonadota</taxon>
        <taxon>Gammaproteobacteria</taxon>
        <taxon>Lysobacterales</taxon>
        <taxon>Lysobacteraceae</taxon>
        <taxon>Pseudoxanthomonas</taxon>
    </lineage>
</organism>
<name>G7URG9_PSEUP</name>
<dbReference type="eggNOG" id="ENOG502Z9NJ">
    <property type="taxonomic scope" value="Bacteria"/>
</dbReference>
<dbReference type="Proteomes" id="UP000005870">
    <property type="component" value="Chromosome"/>
</dbReference>
<protein>
    <recommendedName>
        <fullName evidence="4">Secreted protein</fullName>
    </recommendedName>
</protein>
<feature type="chain" id="PRO_5003504271" description="Secreted protein" evidence="1">
    <location>
        <begin position="23"/>
        <end position="236"/>
    </location>
</feature>
<dbReference type="AlphaFoldDB" id="G7URG9"/>
<dbReference type="Pfam" id="PF09694">
    <property type="entry name" value="Gcw_chp"/>
    <property type="match status" value="1"/>
</dbReference>
<dbReference type="InterPro" id="IPR010239">
    <property type="entry name" value="CHP02001"/>
</dbReference>
<dbReference type="KEGG" id="psd:DSC_12585"/>
<keyword evidence="3" id="KW-1185">Reference proteome</keyword>
<evidence type="ECO:0000256" key="1">
    <source>
        <dbReference type="SAM" id="SignalP"/>
    </source>
</evidence>
<dbReference type="SUPFAM" id="SSF56935">
    <property type="entry name" value="Porins"/>
    <property type="match status" value="1"/>
</dbReference>
<evidence type="ECO:0000313" key="2">
    <source>
        <dbReference type="EMBL" id="AER57161.1"/>
    </source>
</evidence>
<evidence type="ECO:0008006" key="4">
    <source>
        <dbReference type="Google" id="ProtNLM"/>
    </source>
</evidence>
<reference evidence="2 3" key="1">
    <citation type="journal article" date="2012" name="J. Bacteriol.">
        <title>Complete Genome Sequence of the BTEX-Degrading Bacterium Pseudoxanthomonas spadix BD-a59.</title>
        <authorList>
            <person name="Lee S.H."/>
            <person name="Jin H.M."/>
            <person name="Lee H.J."/>
            <person name="Kim J.M."/>
            <person name="Jeon C.O."/>
        </authorList>
    </citation>
    <scope>NUCLEOTIDE SEQUENCE [LARGE SCALE GENOMIC DNA]</scope>
    <source>
        <strain evidence="2 3">BD-a59</strain>
    </source>
</reference>
<dbReference type="OrthoDB" id="9793561at2"/>
<proteinExistence type="predicted"/>
<sequence>MSKKLRYALIVALAALPFASSAQEAVAEEEAESPWAWSLTATTDYRFRGLSQTDVGPAFQPGLTYTTPIGIYAGVWASNVDFGEGDPDYEVDTFVGYNIDANDWLNLDFMVNRYNYPDAGSGNYNEYIGKATMAEHFTVLVGYTNDVFKSDTDSWYYQGGISWDLPQDFSVAATGGVTEFEDGTVGRDYKDWSVSLSKAFGPATLTAAYIGTDGDGRDAYGDIADSRLVVSVTVAN</sequence>
<evidence type="ECO:0000313" key="3">
    <source>
        <dbReference type="Proteomes" id="UP000005870"/>
    </source>
</evidence>
<dbReference type="RefSeq" id="WP_014161334.1">
    <property type="nucleotide sequence ID" value="NC_016147.2"/>
</dbReference>
<keyword evidence="1" id="KW-0732">Signal</keyword>
<feature type="signal peptide" evidence="1">
    <location>
        <begin position="1"/>
        <end position="22"/>
    </location>
</feature>
<dbReference type="EMBL" id="CP003093">
    <property type="protein sequence ID" value="AER57161.1"/>
    <property type="molecule type" value="Genomic_DNA"/>
</dbReference>